<sequence>MRLPITPASTLQRALRDEIMARYRGGRVLVGVDGRDGAGKTVFADGLASVFTETGRAAVRASLDDFHRPRLERYARGRTSPEGHYRDSYDYATFRRVLVDPFLGGGDVDDTGFQLRAFDLHRDAPIEAEWVTAPRDAVLIVDGLFLQRRELDALWHWTIYLDVPPAVAAARMAARDGTDPDPDAASNARYREGFDLYVRQSHPREKANAVIDNTDPGHPTRGTAA</sequence>
<keyword evidence="3" id="KW-1185">Reference proteome</keyword>
<feature type="region of interest" description="Disordered" evidence="1">
    <location>
        <begin position="200"/>
        <end position="225"/>
    </location>
</feature>
<dbReference type="RefSeq" id="WP_183499239.1">
    <property type="nucleotide sequence ID" value="NZ_BAABCO010000001.1"/>
</dbReference>
<dbReference type="GO" id="GO:0004849">
    <property type="term" value="F:uridine kinase activity"/>
    <property type="evidence" value="ECO:0007669"/>
    <property type="project" value="UniProtKB-EC"/>
</dbReference>
<keyword evidence="2" id="KW-0808">Transferase</keyword>
<gene>
    <name evidence="2" type="ORF">BKA10_001388</name>
</gene>
<dbReference type="EMBL" id="JACIFH010000001">
    <property type="protein sequence ID" value="MBB4139594.1"/>
    <property type="molecule type" value="Genomic_DNA"/>
</dbReference>
<comment type="caution">
    <text evidence="2">The sequence shown here is derived from an EMBL/GenBank/DDBJ whole genome shotgun (WGS) entry which is preliminary data.</text>
</comment>
<keyword evidence="2" id="KW-0418">Kinase</keyword>
<protein>
    <submittedName>
        <fullName evidence="2">Uridine kinase</fullName>
        <ecNumber evidence="2">2.7.1.48</ecNumber>
    </submittedName>
</protein>
<proteinExistence type="predicted"/>
<dbReference type="Gene3D" id="3.40.50.300">
    <property type="entry name" value="P-loop containing nucleotide triphosphate hydrolases"/>
    <property type="match status" value="1"/>
</dbReference>
<dbReference type="SUPFAM" id="SSF52540">
    <property type="entry name" value="P-loop containing nucleoside triphosphate hydrolases"/>
    <property type="match status" value="1"/>
</dbReference>
<dbReference type="InterPro" id="IPR027417">
    <property type="entry name" value="P-loop_NTPase"/>
</dbReference>
<evidence type="ECO:0000256" key="1">
    <source>
        <dbReference type="SAM" id="MobiDB-lite"/>
    </source>
</evidence>
<dbReference type="AlphaFoldDB" id="A0AA40VMF4"/>
<evidence type="ECO:0000313" key="2">
    <source>
        <dbReference type="EMBL" id="MBB4139594.1"/>
    </source>
</evidence>
<organism evidence="2 3">
    <name type="scientific">Microbacterium invictum</name>
    <dbReference type="NCBI Taxonomy" id="515415"/>
    <lineage>
        <taxon>Bacteria</taxon>
        <taxon>Bacillati</taxon>
        <taxon>Actinomycetota</taxon>
        <taxon>Actinomycetes</taxon>
        <taxon>Micrococcales</taxon>
        <taxon>Microbacteriaceae</taxon>
        <taxon>Microbacterium</taxon>
    </lineage>
</organism>
<reference evidence="2 3" key="1">
    <citation type="submission" date="2020-08" db="EMBL/GenBank/DDBJ databases">
        <title>Sequencing the genomes of 1000 actinobacteria strains.</title>
        <authorList>
            <person name="Klenk H.-P."/>
        </authorList>
    </citation>
    <scope>NUCLEOTIDE SEQUENCE [LARGE SCALE GENOMIC DNA]</scope>
    <source>
        <strain evidence="2 3">DSM 19600</strain>
    </source>
</reference>
<dbReference type="Proteomes" id="UP000549113">
    <property type="component" value="Unassembled WGS sequence"/>
</dbReference>
<accession>A0AA40VMF4</accession>
<dbReference type="EC" id="2.7.1.48" evidence="2"/>
<name>A0AA40VMF4_9MICO</name>
<evidence type="ECO:0000313" key="3">
    <source>
        <dbReference type="Proteomes" id="UP000549113"/>
    </source>
</evidence>